<name>A0A0B8PD21_9VIBR</name>
<dbReference type="Pfam" id="PF00171">
    <property type="entry name" value="Aldedh"/>
    <property type="match status" value="1"/>
</dbReference>
<feature type="active site" evidence="5">
    <location>
        <position position="251"/>
    </location>
</feature>
<dbReference type="PANTHER" id="PTHR43570">
    <property type="entry name" value="ALDEHYDE DEHYDROGENASE"/>
    <property type="match status" value="1"/>
</dbReference>
<dbReference type="InterPro" id="IPR012394">
    <property type="entry name" value="Aldehyde_DH_NAD(P)"/>
</dbReference>
<evidence type="ECO:0000256" key="6">
    <source>
        <dbReference type="PROSITE-ProRule" id="PRU10007"/>
    </source>
</evidence>
<dbReference type="GO" id="GO:0005737">
    <property type="term" value="C:cytoplasm"/>
    <property type="evidence" value="ECO:0007669"/>
    <property type="project" value="TreeGrafter"/>
</dbReference>
<comment type="similarity">
    <text evidence="1 4 7">Belongs to the aldehyde dehydrogenase family.</text>
</comment>
<evidence type="ECO:0000256" key="1">
    <source>
        <dbReference type="ARBA" id="ARBA00009986"/>
    </source>
</evidence>
<evidence type="ECO:0000259" key="8">
    <source>
        <dbReference type="Pfam" id="PF00171"/>
    </source>
</evidence>
<dbReference type="SUPFAM" id="SSF53720">
    <property type="entry name" value="ALDH-like"/>
    <property type="match status" value="1"/>
</dbReference>
<dbReference type="EMBL" id="BBSA01000014">
    <property type="protein sequence ID" value="GAM64770.1"/>
    <property type="molecule type" value="Genomic_DNA"/>
</dbReference>
<sequence length="471" mass="51997">MNSITTLELMQSHHKKMKKAYSLKPMPSMDSRIQKLTSLRQALIDYSDRICESMNKDYGQRSTQDTLIADVLPCIANIDYSIENIAQWMAPSVRSAGALLSMSNVEVVYQPKGVVGIVTPWNFPIMLSVGPLISAITAGNRAMIKMSEFTPNTNKVLSDMLAQVFDRDEVVVVEGEAGLSAEFTSLAFDHLLFTGSTAVGRLVMKAASQNLTPLTLELGGKSPVIVADDVSMELAVERIIYGKSLNNGQVCVAPDYVLVPQAKKDDFVAEYKRQYQALFPQGVNSENLTSVANERQYNRVSSLLNQEITRGTRIEPCHEQSIDESEHRLVTHLIVEPCLDSDIMNEEIFGPLLPVIGYDDIDEAIVLINDKPRPLALYLMSFDEELQKRVKNSIHSGGMCINDCVFHLAVDDAPFGGIGESGKGNYHGKEGFITFSHAKTVMTSGEEHQIKHLFSAEDNEFKAAVLAMLGK</sequence>
<gene>
    <name evidence="9" type="ORF">JCM19232_4462</name>
</gene>
<protein>
    <recommendedName>
        <fullName evidence="4">Aldehyde dehydrogenase</fullName>
    </recommendedName>
</protein>
<keyword evidence="2 4" id="KW-0560">Oxidoreductase</keyword>
<dbReference type="InterPro" id="IPR016163">
    <property type="entry name" value="Ald_DH_C"/>
</dbReference>
<dbReference type="InterPro" id="IPR016162">
    <property type="entry name" value="Ald_DH_N"/>
</dbReference>
<evidence type="ECO:0000313" key="9">
    <source>
        <dbReference type="EMBL" id="GAM64770.1"/>
    </source>
</evidence>
<dbReference type="CDD" id="cd07133">
    <property type="entry name" value="ALDH_CALDH_CalB"/>
    <property type="match status" value="1"/>
</dbReference>
<evidence type="ECO:0000256" key="3">
    <source>
        <dbReference type="ARBA" id="ARBA00023027"/>
    </source>
</evidence>
<dbReference type="GO" id="GO:0004029">
    <property type="term" value="F:aldehyde dehydrogenase (NAD+) activity"/>
    <property type="evidence" value="ECO:0007669"/>
    <property type="project" value="TreeGrafter"/>
</dbReference>
<dbReference type="PIRSF" id="PIRSF036492">
    <property type="entry name" value="ALDH"/>
    <property type="match status" value="1"/>
</dbReference>
<evidence type="ECO:0000256" key="7">
    <source>
        <dbReference type="RuleBase" id="RU003345"/>
    </source>
</evidence>
<dbReference type="FunFam" id="3.40.309.10:FF:000003">
    <property type="entry name" value="Aldehyde dehydrogenase"/>
    <property type="match status" value="1"/>
</dbReference>
<dbReference type="InterPro" id="IPR016161">
    <property type="entry name" value="Ald_DH/histidinol_DH"/>
</dbReference>
<dbReference type="Gene3D" id="3.40.605.10">
    <property type="entry name" value="Aldehyde Dehydrogenase, Chain A, domain 1"/>
    <property type="match status" value="1"/>
</dbReference>
<evidence type="ECO:0000256" key="4">
    <source>
        <dbReference type="PIRNR" id="PIRNR036492"/>
    </source>
</evidence>
<evidence type="ECO:0000256" key="2">
    <source>
        <dbReference type="ARBA" id="ARBA00023002"/>
    </source>
</evidence>
<keyword evidence="3" id="KW-0520">NAD</keyword>
<comment type="caution">
    <text evidence="9">The sequence shown here is derived from an EMBL/GenBank/DDBJ whole genome shotgun (WGS) entry which is preliminary data.</text>
</comment>
<feature type="active site" evidence="5 6">
    <location>
        <position position="217"/>
    </location>
</feature>
<dbReference type="InterPro" id="IPR015590">
    <property type="entry name" value="Aldehyde_DH_dom"/>
</dbReference>
<feature type="domain" description="Aldehyde dehydrogenase" evidence="8">
    <location>
        <begin position="28"/>
        <end position="441"/>
    </location>
</feature>
<dbReference type="Proteomes" id="UP000031670">
    <property type="component" value="Unassembled WGS sequence"/>
</dbReference>
<reference evidence="9 10" key="1">
    <citation type="submission" date="2015-01" db="EMBL/GenBank/DDBJ databases">
        <title>Vibrio sp. C5 JCM 19232 whole genome shotgun sequence.</title>
        <authorList>
            <person name="Sawabe T."/>
            <person name="Meirelles P."/>
            <person name="Feng G."/>
            <person name="Sayaka M."/>
            <person name="Hattori M."/>
            <person name="Ohkuma M."/>
        </authorList>
    </citation>
    <scope>NUCLEOTIDE SEQUENCE [LARGE SCALE GENOMIC DNA]</scope>
    <source>
        <strain evidence="9 10">JCM19232</strain>
    </source>
</reference>
<organism evidence="9 10">
    <name type="scientific">Vibrio ishigakensis</name>
    <dbReference type="NCBI Taxonomy" id="1481914"/>
    <lineage>
        <taxon>Bacteria</taxon>
        <taxon>Pseudomonadati</taxon>
        <taxon>Pseudomonadota</taxon>
        <taxon>Gammaproteobacteria</taxon>
        <taxon>Vibrionales</taxon>
        <taxon>Vibrionaceae</taxon>
        <taxon>Vibrio</taxon>
    </lineage>
</organism>
<dbReference type="PANTHER" id="PTHR43570:SF20">
    <property type="entry name" value="ALDEHYDE DEHYDROGENASE ALDX-RELATED"/>
    <property type="match status" value="1"/>
</dbReference>
<reference evidence="9 10" key="2">
    <citation type="submission" date="2015-01" db="EMBL/GenBank/DDBJ databases">
        <authorList>
            <consortium name="NBRP consortium"/>
            <person name="Sawabe T."/>
            <person name="Meirelles P."/>
            <person name="Feng G."/>
            <person name="Sayaka M."/>
            <person name="Hattori M."/>
            <person name="Ohkuma M."/>
        </authorList>
    </citation>
    <scope>NUCLEOTIDE SEQUENCE [LARGE SCALE GENOMIC DNA]</scope>
    <source>
        <strain evidence="9 10">JCM19232</strain>
    </source>
</reference>
<dbReference type="Gene3D" id="3.40.309.10">
    <property type="entry name" value="Aldehyde Dehydrogenase, Chain A, domain 2"/>
    <property type="match status" value="1"/>
</dbReference>
<evidence type="ECO:0000256" key="5">
    <source>
        <dbReference type="PIRSR" id="PIRSR036492-1"/>
    </source>
</evidence>
<dbReference type="InterPro" id="IPR029510">
    <property type="entry name" value="Ald_DH_CS_GLU"/>
</dbReference>
<dbReference type="GO" id="GO:0006081">
    <property type="term" value="P:aldehyde metabolic process"/>
    <property type="evidence" value="ECO:0007669"/>
    <property type="project" value="InterPro"/>
</dbReference>
<accession>A0A0B8PD21</accession>
<dbReference type="PROSITE" id="PS00687">
    <property type="entry name" value="ALDEHYDE_DEHYDR_GLU"/>
    <property type="match status" value="1"/>
</dbReference>
<dbReference type="AlphaFoldDB" id="A0A0B8PD21"/>
<proteinExistence type="inferred from homology"/>
<evidence type="ECO:0000313" key="10">
    <source>
        <dbReference type="Proteomes" id="UP000031670"/>
    </source>
</evidence>